<keyword evidence="2" id="KW-1133">Transmembrane helix</keyword>
<feature type="transmembrane region" description="Helical" evidence="2">
    <location>
        <begin position="36"/>
        <end position="58"/>
    </location>
</feature>
<feature type="compositionally biased region" description="Polar residues" evidence="1">
    <location>
        <begin position="84"/>
        <end position="97"/>
    </location>
</feature>
<feature type="region of interest" description="Disordered" evidence="1">
    <location>
        <begin position="1"/>
        <end position="33"/>
    </location>
</feature>
<comment type="caution">
    <text evidence="3">The sequence shown here is derived from an EMBL/GenBank/DDBJ whole genome shotgun (WGS) entry which is preliminary data.</text>
</comment>
<proteinExistence type="predicted"/>
<dbReference type="InterPro" id="IPR011990">
    <property type="entry name" value="TPR-like_helical_dom_sf"/>
</dbReference>
<dbReference type="InterPro" id="IPR019734">
    <property type="entry name" value="TPR_rpt"/>
</dbReference>
<sequence length="512" mass="55203">MADNRGPSSDEFERIAPATWQPGHEPEPPPAGGRGVPVGAVVLAVLVLLIVAGGWWWLPGLIGDDERTPATPAESAVAEPDATPDSSEQTGTASTQKQDADALLARRQSAQSLGDELAAARESLAGQGVDRWAPDEQRRMTDLAEQGQSQFEQREYAAAIDAFRAGLSIADDLESRIDTELAAALERGGQALSDNRVDEAVAAFDLALAIDEDNADARRGADRAARRDEVLAAMRQGRASEQAGELDAAKEAYREARSLDEAYQPAGEAVQRVETALADRRFRARMSAGLAALDQGDFSAARSAFAEAARIRPGAAEAADGLAEAEAGLERAAIERLRQQAREAEQAEQWQDAVSAYEAMLDRDASLAQPRERLAHAREMADLNARLTAHLEQPKRLADAGVRNAVSELLASARAVSEPGPRLQARIARLETALEQASQPVTVRLQSDNRTRVAVYHVGELGSFETHELTLTPGRYTAVGRCEGYRDVRREFTVTAEQAPIGPIEIRCEERL</sequence>
<dbReference type="EMBL" id="JAVRHY010000004">
    <property type="protein sequence ID" value="MDT0618001.1"/>
    <property type="molecule type" value="Genomic_DNA"/>
</dbReference>
<dbReference type="Gene3D" id="1.25.40.10">
    <property type="entry name" value="Tetratricopeptide repeat domain"/>
    <property type="match status" value="2"/>
</dbReference>
<name>A0ABU3BAJ9_9GAMM</name>
<feature type="region of interest" description="Disordered" evidence="1">
    <location>
        <begin position="68"/>
        <end position="100"/>
    </location>
</feature>
<dbReference type="SMART" id="SM00028">
    <property type="entry name" value="TPR"/>
    <property type="match status" value="5"/>
</dbReference>
<evidence type="ECO:0008006" key="5">
    <source>
        <dbReference type="Google" id="ProtNLM"/>
    </source>
</evidence>
<evidence type="ECO:0000256" key="2">
    <source>
        <dbReference type="SAM" id="Phobius"/>
    </source>
</evidence>
<dbReference type="Proteomes" id="UP001259982">
    <property type="component" value="Unassembled WGS sequence"/>
</dbReference>
<keyword evidence="4" id="KW-1185">Reference proteome</keyword>
<reference evidence="3 4" key="1">
    <citation type="submission" date="2023-09" db="EMBL/GenBank/DDBJ databases">
        <authorList>
            <person name="Rey-Velasco X."/>
        </authorList>
    </citation>
    <scope>NUCLEOTIDE SEQUENCE [LARGE SCALE GENOMIC DNA]</scope>
    <source>
        <strain evidence="3 4">P385</strain>
    </source>
</reference>
<dbReference type="RefSeq" id="WP_311658003.1">
    <property type="nucleotide sequence ID" value="NZ_JAVRHY010000004.1"/>
</dbReference>
<organism evidence="3 4">
    <name type="scientific">Spectribacter acetivorans</name>
    <dbReference type="NCBI Taxonomy" id="3075603"/>
    <lineage>
        <taxon>Bacteria</taxon>
        <taxon>Pseudomonadati</taxon>
        <taxon>Pseudomonadota</taxon>
        <taxon>Gammaproteobacteria</taxon>
        <taxon>Salinisphaerales</taxon>
        <taxon>Salinisphaeraceae</taxon>
        <taxon>Spectribacter</taxon>
    </lineage>
</organism>
<keyword evidence="2" id="KW-0812">Transmembrane</keyword>
<protein>
    <recommendedName>
        <fullName evidence="5">PEGA domain-containing protein</fullName>
    </recommendedName>
</protein>
<evidence type="ECO:0000313" key="4">
    <source>
        <dbReference type="Proteomes" id="UP001259982"/>
    </source>
</evidence>
<evidence type="ECO:0000313" key="3">
    <source>
        <dbReference type="EMBL" id="MDT0618001.1"/>
    </source>
</evidence>
<evidence type="ECO:0000256" key="1">
    <source>
        <dbReference type="SAM" id="MobiDB-lite"/>
    </source>
</evidence>
<keyword evidence="2" id="KW-0472">Membrane</keyword>
<gene>
    <name evidence="3" type="ORF">RM531_05910</name>
</gene>
<accession>A0ABU3BAJ9</accession>
<dbReference type="SUPFAM" id="SSF48452">
    <property type="entry name" value="TPR-like"/>
    <property type="match status" value="1"/>
</dbReference>